<dbReference type="AlphaFoldDB" id="A0AAD6YL36"/>
<reference evidence="1" key="1">
    <citation type="submission" date="2023-03" db="EMBL/GenBank/DDBJ databases">
        <title>Massive genome expansion in bonnet fungi (Mycena s.s.) driven by repeated elements and novel gene families across ecological guilds.</title>
        <authorList>
            <consortium name="Lawrence Berkeley National Laboratory"/>
            <person name="Harder C.B."/>
            <person name="Miyauchi S."/>
            <person name="Viragh M."/>
            <person name="Kuo A."/>
            <person name="Thoen E."/>
            <person name="Andreopoulos B."/>
            <person name="Lu D."/>
            <person name="Skrede I."/>
            <person name="Drula E."/>
            <person name="Henrissat B."/>
            <person name="Morin E."/>
            <person name="Kohler A."/>
            <person name="Barry K."/>
            <person name="LaButti K."/>
            <person name="Morin E."/>
            <person name="Salamov A."/>
            <person name="Lipzen A."/>
            <person name="Mereny Z."/>
            <person name="Hegedus B."/>
            <person name="Baldrian P."/>
            <person name="Stursova M."/>
            <person name="Weitz H."/>
            <person name="Taylor A."/>
            <person name="Grigoriev I.V."/>
            <person name="Nagy L.G."/>
            <person name="Martin F."/>
            <person name="Kauserud H."/>
        </authorList>
    </citation>
    <scope>NUCLEOTIDE SEQUENCE</scope>
    <source>
        <strain evidence="1">9144</strain>
    </source>
</reference>
<keyword evidence="2" id="KW-1185">Reference proteome</keyword>
<dbReference type="EMBL" id="JARJCW010000007">
    <property type="protein sequence ID" value="KAJ7222472.1"/>
    <property type="molecule type" value="Genomic_DNA"/>
</dbReference>
<evidence type="ECO:0000313" key="1">
    <source>
        <dbReference type="EMBL" id="KAJ7222472.1"/>
    </source>
</evidence>
<sequence>MTKYIRLILSSTLPRAPIPRHMRLCRFCRAAVEDKSHVLLECAVHGPLVDLREAFLAQVFALDPNLEVVFPGLAHYDFLVKIIASRRGVVRVARYIFEAFQLVRAAKMFIPEGYNLP</sequence>
<dbReference type="Proteomes" id="UP001219525">
    <property type="component" value="Unassembled WGS sequence"/>
</dbReference>
<proteinExistence type="predicted"/>
<organism evidence="1 2">
    <name type="scientific">Mycena pura</name>
    <dbReference type="NCBI Taxonomy" id="153505"/>
    <lineage>
        <taxon>Eukaryota</taxon>
        <taxon>Fungi</taxon>
        <taxon>Dikarya</taxon>
        <taxon>Basidiomycota</taxon>
        <taxon>Agaricomycotina</taxon>
        <taxon>Agaricomycetes</taxon>
        <taxon>Agaricomycetidae</taxon>
        <taxon>Agaricales</taxon>
        <taxon>Marasmiineae</taxon>
        <taxon>Mycenaceae</taxon>
        <taxon>Mycena</taxon>
    </lineage>
</organism>
<comment type="caution">
    <text evidence="1">The sequence shown here is derived from an EMBL/GenBank/DDBJ whole genome shotgun (WGS) entry which is preliminary data.</text>
</comment>
<evidence type="ECO:0000313" key="2">
    <source>
        <dbReference type="Proteomes" id="UP001219525"/>
    </source>
</evidence>
<protein>
    <submittedName>
        <fullName evidence="1">Uncharacterized protein</fullName>
    </submittedName>
</protein>
<name>A0AAD6YL36_9AGAR</name>
<accession>A0AAD6YL36</accession>
<gene>
    <name evidence="1" type="ORF">GGX14DRAFT_352791</name>
</gene>